<evidence type="ECO:0000256" key="9">
    <source>
        <dbReference type="ARBA" id="ARBA00023136"/>
    </source>
</evidence>
<evidence type="ECO:0000259" key="13">
    <source>
        <dbReference type="PROSITE" id="PS50928"/>
    </source>
</evidence>
<organism evidence="14 15">
    <name type="scientific">Coraliomargarita sinensis</name>
    <dbReference type="NCBI Taxonomy" id="2174842"/>
    <lineage>
        <taxon>Bacteria</taxon>
        <taxon>Pseudomonadati</taxon>
        <taxon>Verrucomicrobiota</taxon>
        <taxon>Opitutia</taxon>
        <taxon>Puniceicoccales</taxon>
        <taxon>Coraliomargaritaceae</taxon>
        <taxon>Coraliomargarita</taxon>
    </lineage>
</organism>
<evidence type="ECO:0000256" key="6">
    <source>
        <dbReference type="ARBA" id="ARBA00022856"/>
    </source>
</evidence>
<evidence type="ECO:0000256" key="11">
    <source>
        <dbReference type="ARBA" id="ARBA00072251"/>
    </source>
</evidence>
<feature type="transmembrane region" description="Helical" evidence="12">
    <location>
        <begin position="92"/>
        <end position="117"/>
    </location>
</feature>
<dbReference type="InterPro" id="IPR050366">
    <property type="entry name" value="BP-dependent_transpt_permease"/>
</dbReference>
<dbReference type="SUPFAM" id="SSF161098">
    <property type="entry name" value="MetI-like"/>
    <property type="match status" value="1"/>
</dbReference>
<dbReference type="AlphaFoldDB" id="A0A317ZEH6"/>
<comment type="caution">
    <text evidence="14">The sequence shown here is derived from an EMBL/GenBank/DDBJ whole genome shotgun (WGS) entry which is preliminary data.</text>
</comment>
<keyword evidence="8 12" id="KW-1133">Transmembrane helix</keyword>
<evidence type="ECO:0000256" key="2">
    <source>
        <dbReference type="ARBA" id="ARBA00022448"/>
    </source>
</evidence>
<feature type="transmembrane region" description="Helical" evidence="12">
    <location>
        <begin position="129"/>
        <end position="148"/>
    </location>
</feature>
<keyword evidence="9 12" id="KW-0472">Membrane</keyword>
<dbReference type="GO" id="GO:0015031">
    <property type="term" value="P:protein transport"/>
    <property type="evidence" value="ECO:0007669"/>
    <property type="project" value="UniProtKB-KW"/>
</dbReference>
<evidence type="ECO:0000313" key="14">
    <source>
        <dbReference type="EMBL" id="PXA03854.1"/>
    </source>
</evidence>
<name>A0A317ZEH6_9BACT</name>
<keyword evidence="15" id="KW-1185">Reference proteome</keyword>
<accession>A0A317ZEH6</accession>
<dbReference type="InterPro" id="IPR000515">
    <property type="entry name" value="MetI-like"/>
</dbReference>
<dbReference type="EMBL" id="QHJQ01000006">
    <property type="protein sequence ID" value="PXA03854.1"/>
    <property type="molecule type" value="Genomic_DNA"/>
</dbReference>
<dbReference type="RefSeq" id="WP_110131210.1">
    <property type="nucleotide sequence ID" value="NZ_QHJQ01000006.1"/>
</dbReference>
<protein>
    <recommendedName>
        <fullName evidence="11">Oligopeptide transport system permease protein OppC</fullName>
    </recommendedName>
</protein>
<feature type="transmembrane region" description="Helical" evidence="12">
    <location>
        <begin position="154"/>
        <end position="173"/>
    </location>
</feature>
<dbReference type="FunCoup" id="A0A317ZEH6">
    <property type="interactions" value="141"/>
</dbReference>
<keyword evidence="4" id="KW-0997">Cell inner membrane</keyword>
<dbReference type="CDD" id="cd06261">
    <property type="entry name" value="TM_PBP2"/>
    <property type="match status" value="1"/>
</dbReference>
<dbReference type="Pfam" id="PF12911">
    <property type="entry name" value="OppC_N"/>
    <property type="match status" value="1"/>
</dbReference>
<keyword evidence="5 12" id="KW-0812">Transmembrane</keyword>
<evidence type="ECO:0000256" key="3">
    <source>
        <dbReference type="ARBA" id="ARBA00022475"/>
    </source>
</evidence>
<keyword evidence="2 12" id="KW-0813">Transport</keyword>
<dbReference type="GO" id="GO:0055085">
    <property type="term" value="P:transmembrane transport"/>
    <property type="evidence" value="ECO:0007669"/>
    <property type="project" value="InterPro"/>
</dbReference>
<evidence type="ECO:0000256" key="4">
    <source>
        <dbReference type="ARBA" id="ARBA00022519"/>
    </source>
</evidence>
<evidence type="ECO:0000256" key="10">
    <source>
        <dbReference type="ARBA" id="ARBA00024202"/>
    </source>
</evidence>
<dbReference type="Pfam" id="PF00528">
    <property type="entry name" value="BPD_transp_1"/>
    <property type="match status" value="1"/>
</dbReference>
<dbReference type="InterPro" id="IPR035906">
    <property type="entry name" value="MetI-like_sf"/>
</dbReference>
<keyword evidence="3" id="KW-1003">Cell membrane</keyword>
<evidence type="ECO:0000256" key="8">
    <source>
        <dbReference type="ARBA" id="ARBA00022989"/>
    </source>
</evidence>
<evidence type="ECO:0000256" key="7">
    <source>
        <dbReference type="ARBA" id="ARBA00022927"/>
    </source>
</evidence>
<evidence type="ECO:0000256" key="5">
    <source>
        <dbReference type="ARBA" id="ARBA00022692"/>
    </source>
</evidence>
<feature type="transmembrane region" description="Helical" evidence="12">
    <location>
        <begin position="212"/>
        <end position="237"/>
    </location>
</feature>
<comment type="subcellular location">
    <subcellularLocation>
        <location evidence="1">Cell inner membrane</location>
        <topology evidence="1">Multi-pass membrane protein</topology>
    </subcellularLocation>
    <subcellularLocation>
        <location evidence="12">Cell membrane</location>
        <topology evidence="12">Multi-pass membrane protein</topology>
    </subcellularLocation>
</comment>
<feature type="transmembrane region" description="Helical" evidence="12">
    <location>
        <begin position="257"/>
        <end position="280"/>
    </location>
</feature>
<proteinExistence type="inferred from homology"/>
<dbReference type="PANTHER" id="PTHR43386:SF2">
    <property type="entry name" value="OLIGOPEPTIDE TRANSPORT SYSTEM PERMEASE PROTEIN OPPC"/>
    <property type="match status" value="1"/>
</dbReference>
<evidence type="ECO:0000256" key="12">
    <source>
        <dbReference type="RuleBase" id="RU363032"/>
    </source>
</evidence>
<evidence type="ECO:0000256" key="1">
    <source>
        <dbReference type="ARBA" id="ARBA00004429"/>
    </source>
</evidence>
<feature type="domain" description="ABC transmembrane type-1" evidence="13">
    <location>
        <begin position="90"/>
        <end position="280"/>
    </location>
</feature>
<feature type="transmembrane region" description="Helical" evidence="12">
    <location>
        <begin position="32"/>
        <end position="51"/>
    </location>
</feature>
<dbReference type="PROSITE" id="PS50928">
    <property type="entry name" value="ABC_TM1"/>
    <property type="match status" value="1"/>
</dbReference>
<dbReference type="Proteomes" id="UP000247099">
    <property type="component" value="Unassembled WGS sequence"/>
</dbReference>
<keyword evidence="6" id="KW-0571">Peptide transport</keyword>
<dbReference type="OrthoDB" id="9783218at2"/>
<reference evidence="14 15" key="1">
    <citation type="submission" date="2018-05" db="EMBL/GenBank/DDBJ databases">
        <title>Coraliomargarita sinensis sp. nov., isolated from a marine solar saltern.</title>
        <authorList>
            <person name="Zhou L.Y."/>
        </authorList>
    </citation>
    <scope>NUCLEOTIDE SEQUENCE [LARGE SCALE GENOMIC DNA]</scope>
    <source>
        <strain evidence="14 15">WN38</strain>
    </source>
</reference>
<gene>
    <name evidence="14" type="ORF">DDZ13_09435</name>
</gene>
<dbReference type="InterPro" id="IPR025966">
    <property type="entry name" value="OppC_N"/>
</dbReference>
<dbReference type="PANTHER" id="PTHR43386">
    <property type="entry name" value="OLIGOPEPTIDE TRANSPORT SYSTEM PERMEASE PROTEIN APPC"/>
    <property type="match status" value="1"/>
</dbReference>
<evidence type="ECO:0000313" key="15">
    <source>
        <dbReference type="Proteomes" id="UP000247099"/>
    </source>
</evidence>
<dbReference type="InParanoid" id="A0A317ZEH6"/>
<sequence>MTKMKREAAASEARSLGRDAWDRLCHNRMAQIGGLLFIFISALCILGPLFISHSYETTNLAYGAQPPSLQHWFGTDDLGRDVLVRTLVGGRISIGVGFAATAVALIIGVAYGMIAGYSGGRTENTMMRFVDTLYALPFTIIVILLTVLFEESSIYIIFMAIGVVEWLTMARIVRGQTKALRKLNFIDAARVNGVTHGRILLRHILPNLIGPVIVYTTLTIPAVILLESVISFLGLGVQPPMSSWGTLIHSGSLKLDVYPWLLIFPGLFFSLTIFSLNFMGDGLRDALDPRDTNQ</sequence>
<dbReference type="Gene3D" id="1.10.3720.10">
    <property type="entry name" value="MetI-like"/>
    <property type="match status" value="1"/>
</dbReference>
<keyword evidence="7" id="KW-0653">Protein transport</keyword>
<dbReference type="GO" id="GO:0005886">
    <property type="term" value="C:plasma membrane"/>
    <property type="evidence" value="ECO:0007669"/>
    <property type="project" value="UniProtKB-SubCell"/>
</dbReference>
<dbReference type="GO" id="GO:0015833">
    <property type="term" value="P:peptide transport"/>
    <property type="evidence" value="ECO:0007669"/>
    <property type="project" value="UniProtKB-KW"/>
</dbReference>
<comment type="similarity">
    <text evidence="10">Belongs to the binding-protein-dependent transport system permease family. OppBC subfamily.</text>
</comment>